<dbReference type="PANTHER" id="PTHR35134">
    <property type="entry name" value="NUCLEOTIDASE YQFW-RELATED"/>
    <property type="match status" value="1"/>
</dbReference>
<dbReference type="InterPro" id="IPR023214">
    <property type="entry name" value="HAD_sf"/>
</dbReference>
<dbReference type="Gene3D" id="3.40.50.1000">
    <property type="entry name" value="HAD superfamily/HAD-like"/>
    <property type="match status" value="1"/>
</dbReference>
<dbReference type="PANTHER" id="PTHR35134:SF2">
    <property type="entry name" value="NUCLEOTIDASE YQFW-RELATED"/>
    <property type="match status" value="1"/>
</dbReference>
<dbReference type="EMBL" id="CACRTG010000012">
    <property type="protein sequence ID" value="VYT03995.1"/>
    <property type="molecule type" value="Genomic_DNA"/>
</dbReference>
<sequence length="188" mass="21727">MNIAIDIDDTLTESFDYFLPYVAEYFDVDEEILRKQNISYSNLPKEWKKDEIGFCRAYYDRIVPGTPFKQDAAWGVKRLRELGHRIVIITARTDALYTDPYQTTEQELANGGICYDKLICTFDKAKACVEEEISVLIDDSLTHCDAASEKGISTLLFSSKANQYEETEHIRVSNWEEVIEKIMSRNIK</sequence>
<dbReference type="InterPro" id="IPR052419">
    <property type="entry name" value="5_3-deoxyribonucleotidase-like"/>
</dbReference>
<dbReference type="AlphaFoldDB" id="A0A6N2TEK4"/>
<organism evidence="1">
    <name type="scientific">[Clostridium] nexile</name>
    <dbReference type="NCBI Taxonomy" id="29361"/>
    <lineage>
        <taxon>Bacteria</taxon>
        <taxon>Bacillati</taxon>
        <taxon>Bacillota</taxon>
        <taxon>Clostridia</taxon>
        <taxon>Lachnospirales</taxon>
        <taxon>Lachnospiraceae</taxon>
        <taxon>Tyzzerella</taxon>
    </lineage>
</organism>
<dbReference type="InterPro" id="IPR036412">
    <property type="entry name" value="HAD-like_sf"/>
</dbReference>
<name>A0A6N2TEK4_9FIRM</name>
<reference evidence="1" key="1">
    <citation type="submission" date="2019-11" db="EMBL/GenBank/DDBJ databases">
        <authorList>
            <person name="Feng L."/>
        </authorList>
    </citation>
    <scope>NUCLEOTIDE SEQUENCE</scope>
    <source>
        <strain evidence="1">CnexileLFYP112</strain>
    </source>
</reference>
<accession>A0A6N2TEK4</accession>
<protein>
    <submittedName>
        <fullName evidence="1">5' nucleotidase, deoxy (Pyrimidine), cytosolic type C protein (NT5C)</fullName>
    </submittedName>
</protein>
<dbReference type="SUPFAM" id="SSF56784">
    <property type="entry name" value="HAD-like"/>
    <property type="match status" value="1"/>
</dbReference>
<evidence type="ECO:0000313" key="1">
    <source>
        <dbReference type="EMBL" id="VYT03995.1"/>
    </source>
</evidence>
<gene>
    <name evidence="1" type="ORF">CNLFYP112_00326</name>
</gene>
<proteinExistence type="predicted"/>